<gene>
    <name evidence="1" type="ORF">ASZ90_013632</name>
</gene>
<reference evidence="1" key="1">
    <citation type="journal article" date="2015" name="Proc. Natl. Acad. Sci. U.S.A.">
        <title>Networks of energetic and metabolic interactions define dynamics in microbial communities.</title>
        <authorList>
            <person name="Embree M."/>
            <person name="Liu J.K."/>
            <person name="Al-Bassam M.M."/>
            <person name="Zengler K."/>
        </authorList>
    </citation>
    <scope>NUCLEOTIDE SEQUENCE</scope>
</reference>
<name>A0A0W8F813_9ZZZZ</name>
<organism evidence="1">
    <name type="scientific">hydrocarbon metagenome</name>
    <dbReference type="NCBI Taxonomy" id="938273"/>
    <lineage>
        <taxon>unclassified sequences</taxon>
        <taxon>metagenomes</taxon>
        <taxon>ecological metagenomes</taxon>
    </lineage>
</organism>
<accession>A0A0W8F813</accession>
<dbReference type="EMBL" id="LNQE01001483">
    <property type="protein sequence ID" value="KUG16722.1"/>
    <property type="molecule type" value="Genomic_DNA"/>
</dbReference>
<protein>
    <submittedName>
        <fullName evidence="1">Uncharacterized protein</fullName>
    </submittedName>
</protein>
<evidence type="ECO:0000313" key="1">
    <source>
        <dbReference type="EMBL" id="KUG16722.1"/>
    </source>
</evidence>
<proteinExistence type="predicted"/>
<sequence>MRGPITFTANIFQPNCAAKSLFKSQGYSYLLGIKTCARGVRKEAKLSDELWIDRLRDEDLPEAADLQCWGAGVERAPVFRPEMNRTTPYAMNLNIL</sequence>
<dbReference type="AlphaFoldDB" id="A0A0W8F813"/>
<comment type="caution">
    <text evidence="1">The sequence shown here is derived from an EMBL/GenBank/DDBJ whole genome shotgun (WGS) entry which is preliminary data.</text>
</comment>